<accession>A0A1X0RQL5</accession>
<dbReference type="Proteomes" id="UP000242381">
    <property type="component" value="Unassembled WGS sequence"/>
</dbReference>
<sequence length="88" mass="10298">MIGSCNIFDLDKCIVCFSTVKYIHRFILNSPNKQLIWKTIWDTRFDSPFSVPALSHIFSFHHSKKKQCDPLLRPRPCFCLTTSLVHDL</sequence>
<evidence type="ECO:0000313" key="2">
    <source>
        <dbReference type="Proteomes" id="UP000242381"/>
    </source>
</evidence>
<proteinExistence type="predicted"/>
<reference evidence="1 2" key="1">
    <citation type="journal article" date="2016" name="Proc. Natl. Acad. Sci. U.S.A.">
        <title>Lipid metabolic changes in an early divergent fungus govern the establishment of a mutualistic symbiosis with endobacteria.</title>
        <authorList>
            <person name="Lastovetsky O.A."/>
            <person name="Gaspar M.L."/>
            <person name="Mondo S.J."/>
            <person name="LaButti K.M."/>
            <person name="Sandor L."/>
            <person name="Grigoriev I.V."/>
            <person name="Henry S.A."/>
            <person name="Pawlowska T.E."/>
        </authorList>
    </citation>
    <scope>NUCLEOTIDE SEQUENCE [LARGE SCALE GENOMIC DNA]</scope>
    <source>
        <strain evidence="1 2">ATCC 11559</strain>
    </source>
</reference>
<dbReference type="EMBL" id="KV921485">
    <property type="protein sequence ID" value="ORE14188.1"/>
    <property type="molecule type" value="Genomic_DNA"/>
</dbReference>
<evidence type="ECO:0000313" key="1">
    <source>
        <dbReference type="EMBL" id="ORE14188.1"/>
    </source>
</evidence>
<protein>
    <submittedName>
        <fullName evidence="1">Uncharacterized protein</fullName>
    </submittedName>
</protein>
<organism evidence="1 2">
    <name type="scientific">Rhizopus microsporus</name>
    <dbReference type="NCBI Taxonomy" id="58291"/>
    <lineage>
        <taxon>Eukaryota</taxon>
        <taxon>Fungi</taxon>
        <taxon>Fungi incertae sedis</taxon>
        <taxon>Mucoromycota</taxon>
        <taxon>Mucoromycotina</taxon>
        <taxon>Mucoromycetes</taxon>
        <taxon>Mucorales</taxon>
        <taxon>Mucorineae</taxon>
        <taxon>Rhizopodaceae</taxon>
        <taxon>Rhizopus</taxon>
    </lineage>
</organism>
<name>A0A1X0RQL5_RHIZD</name>
<gene>
    <name evidence="1" type="ORF">BCV71DRAFT_187776</name>
</gene>
<dbReference type="AlphaFoldDB" id="A0A1X0RQL5"/>